<dbReference type="PANTHER" id="PTHR43233:SF1">
    <property type="entry name" value="FAMILY N-ACETYLTRANSFERASE, PUTATIVE (AFU_ORTHOLOGUE AFUA_6G03350)-RELATED"/>
    <property type="match status" value="1"/>
</dbReference>
<dbReference type="PANTHER" id="PTHR43233">
    <property type="entry name" value="FAMILY N-ACETYLTRANSFERASE, PUTATIVE (AFU_ORTHOLOGUE AFUA_6G03350)-RELATED"/>
    <property type="match status" value="1"/>
</dbReference>
<dbReference type="InterPro" id="IPR016181">
    <property type="entry name" value="Acyl_CoA_acyltransferase"/>
</dbReference>
<proteinExistence type="predicted"/>
<dbReference type="Pfam" id="PF00583">
    <property type="entry name" value="Acetyltransf_1"/>
    <property type="match status" value="1"/>
</dbReference>
<dbReference type="CDD" id="cd04301">
    <property type="entry name" value="NAT_SF"/>
    <property type="match status" value="1"/>
</dbReference>
<organism evidence="2">
    <name type="scientific">Eremomyces bilateralis CBS 781.70</name>
    <dbReference type="NCBI Taxonomy" id="1392243"/>
    <lineage>
        <taxon>Eukaryota</taxon>
        <taxon>Fungi</taxon>
        <taxon>Dikarya</taxon>
        <taxon>Ascomycota</taxon>
        <taxon>Pezizomycotina</taxon>
        <taxon>Dothideomycetes</taxon>
        <taxon>Dothideomycetes incertae sedis</taxon>
        <taxon>Eremomycetales</taxon>
        <taxon>Eremomycetaceae</taxon>
        <taxon>Eremomyces</taxon>
    </lineage>
</organism>
<dbReference type="InterPro" id="IPR000182">
    <property type="entry name" value="GNAT_dom"/>
</dbReference>
<gene>
    <name evidence="2 4" type="ORF">P152DRAFT_405506</name>
</gene>
<dbReference type="GeneID" id="54417387"/>
<dbReference type="Proteomes" id="UP000504638">
    <property type="component" value="Unplaced"/>
</dbReference>
<reference evidence="4" key="2">
    <citation type="submission" date="2020-04" db="EMBL/GenBank/DDBJ databases">
        <authorList>
            <consortium name="NCBI Genome Project"/>
        </authorList>
    </citation>
    <scope>NUCLEOTIDE SEQUENCE</scope>
    <source>
        <strain evidence="4">CBS 781.70</strain>
    </source>
</reference>
<evidence type="ECO:0000313" key="4">
    <source>
        <dbReference type="RefSeq" id="XP_033530025.1"/>
    </source>
</evidence>
<reference evidence="2 4" key="1">
    <citation type="submission" date="2020-01" db="EMBL/GenBank/DDBJ databases">
        <authorList>
            <consortium name="DOE Joint Genome Institute"/>
            <person name="Haridas S."/>
            <person name="Albert R."/>
            <person name="Binder M."/>
            <person name="Bloem J."/>
            <person name="Labutti K."/>
            <person name="Salamov A."/>
            <person name="Andreopoulos B."/>
            <person name="Baker S.E."/>
            <person name="Barry K."/>
            <person name="Bills G."/>
            <person name="Bluhm B.H."/>
            <person name="Cannon C."/>
            <person name="Castanera R."/>
            <person name="Culley D.E."/>
            <person name="Daum C."/>
            <person name="Ezra D."/>
            <person name="Gonzalez J.B."/>
            <person name="Henrissat B."/>
            <person name="Kuo A."/>
            <person name="Liang C."/>
            <person name="Lipzen A."/>
            <person name="Lutzoni F."/>
            <person name="Magnuson J."/>
            <person name="Mondo S."/>
            <person name="Nolan M."/>
            <person name="Ohm R."/>
            <person name="Pangilinan J."/>
            <person name="Park H.-J."/>
            <person name="Ramirez L."/>
            <person name="Alfaro M."/>
            <person name="Sun H."/>
            <person name="Tritt A."/>
            <person name="Yoshinaga Y."/>
            <person name="Zwiers L.-H."/>
            <person name="Turgeon B.G."/>
            <person name="Goodwin S.B."/>
            <person name="Spatafora J.W."/>
            <person name="Crous P.W."/>
            <person name="Grigoriev I.V."/>
        </authorList>
    </citation>
    <scope>NUCLEOTIDE SEQUENCE</scope>
    <source>
        <strain evidence="2 4">CBS 781.70</strain>
    </source>
</reference>
<feature type="domain" description="N-acetyltransferase" evidence="1">
    <location>
        <begin position="22"/>
        <end position="175"/>
    </location>
</feature>
<evidence type="ECO:0000313" key="3">
    <source>
        <dbReference type="Proteomes" id="UP000504638"/>
    </source>
</evidence>
<dbReference type="GO" id="GO:0016747">
    <property type="term" value="F:acyltransferase activity, transferring groups other than amino-acyl groups"/>
    <property type="evidence" value="ECO:0007669"/>
    <property type="project" value="InterPro"/>
</dbReference>
<evidence type="ECO:0000259" key="1">
    <source>
        <dbReference type="PROSITE" id="PS51186"/>
    </source>
</evidence>
<evidence type="ECO:0000313" key="2">
    <source>
        <dbReference type="EMBL" id="KAF1808394.1"/>
    </source>
</evidence>
<accession>A0A6G1FRH2</accession>
<dbReference type="AlphaFoldDB" id="A0A6G1FRH2"/>
<name>A0A6G1FRH2_9PEZI</name>
<reference evidence="4" key="3">
    <citation type="submission" date="2025-04" db="UniProtKB">
        <authorList>
            <consortium name="RefSeq"/>
        </authorList>
    </citation>
    <scope>IDENTIFICATION</scope>
    <source>
        <strain evidence="4">CBS 781.70</strain>
    </source>
</reference>
<keyword evidence="3" id="KW-1185">Reference proteome</keyword>
<dbReference type="SUPFAM" id="SSF55729">
    <property type="entry name" value="Acyl-CoA N-acyltransferases (Nat)"/>
    <property type="match status" value="1"/>
</dbReference>
<dbReference type="Gene3D" id="3.40.630.30">
    <property type="match status" value="1"/>
</dbReference>
<protein>
    <recommendedName>
        <fullName evidence="1">N-acetyltransferase domain-containing protein</fullName>
    </recommendedName>
</protein>
<dbReference type="EMBL" id="ML975184">
    <property type="protein sequence ID" value="KAF1808394.1"/>
    <property type="molecule type" value="Genomic_DNA"/>
</dbReference>
<dbReference type="OrthoDB" id="10039976at2759"/>
<dbReference type="PROSITE" id="PS51186">
    <property type="entry name" value="GNAT"/>
    <property type="match status" value="1"/>
</dbReference>
<sequence length="194" mass="22148">MSKPDIKSWTKTINDQTYLISTDINLHSPSFINSVFAMEEMYWAKPIDLDAIDLLLRNSCTLGLHLVNSSSTSPTAYTPSDVTQIGISRLITDYVTFAYLTDVFILPEHQDGGLGKWLIASTKEVVLEMKFLRRFMLLTRCGPEYRTIPFYEKELGMQVHVPGVEGLVTMVRKKEEYPEEEMRLGRWGTVSTVE</sequence>
<dbReference type="InterPro" id="IPR053144">
    <property type="entry name" value="Acetyltransferase_Butenolide"/>
</dbReference>
<dbReference type="RefSeq" id="XP_033530025.1">
    <property type="nucleotide sequence ID" value="XM_033676817.1"/>
</dbReference>